<sequence length="368" mass="43073">MRFGRKRRKLDLKVPSNDLSFGKLKHYQIGAQDLTFEDQELAQTYNHRNSLPGKQSPVKEAGSLKRLCSSRIAHGAECIMRYHIEATNSNWNIWRPVWHFILKYEKDTPAIFELFAEYFAQKDDFYCHRIPANWRNLDNYKRGVFIELNSINRKHRFETFYQHVSLSSLFSELHHLKFESLVVLSLQGIDLTKRNLCLNVLSSLRYLNVSHANVNDQMLKSWSISMKNGNLKNLCCLILSHNNLENVDCILDSPLQYFETEIVVKHPHWNKSTDTKLSVLSDGLKFRQIMGKEYCSSQIIMDYKVSNIEGSESLKKLWKSRSQSSNPSRQIFQYIRIADPEANTFSKRTKPRPQARAKKLDVKTFFDI</sequence>
<evidence type="ECO:0000313" key="2">
    <source>
        <dbReference type="EMBL" id="KAG7762009.1"/>
    </source>
</evidence>
<dbReference type="EMBL" id="JAHLUN010000018">
    <property type="protein sequence ID" value="KAG7762009.1"/>
    <property type="molecule type" value="Genomic_DNA"/>
</dbReference>
<protein>
    <submittedName>
        <fullName evidence="1">Uncharacterized protein</fullName>
    </submittedName>
</protein>
<proteinExistence type="predicted"/>
<dbReference type="Gene3D" id="3.80.10.10">
    <property type="entry name" value="Ribonuclease Inhibitor"/>
    <property type="match status" value="1"/>
</dbReference>
<evidence type="ECO:0000313" key="4">
    <source>
        <dbReference type="Proteomes" id="UP000738402"/>
    </source>
</evidence>
<dbReference type="Proteomes" id="UP000738402">
    <property type="component" value="Unassembled WGS sequence"/>
</dbReference>
<evidence type="ECO:0000313" key="1">
    <source>
        <dbReference type="EMBL" id="KAG7730959.1"/>
    </source>
</evidence>
<evidence type="ECO:0000313" key="3">
    <source>
        <dbReference type="Proteomes" id="UP000697297"/>
    </source>
</evidence>
<dbReference type="EMBL" id="JAHLUH010000001">
    <property type="protein sequence ID" value="KAG7730959.1"/>
    <property type="molecule type" value="Genomic_DNA"/>
</dbReference>
<gene>
    <name evidence="1" type="ORF">KL933_000754</name>
    <name evidence="2" type="ORF">KL946_005055</name>
</gene>
<accession>A0AAN6DA56</accession>
<keyword evidence="3" id="KW-1185">Reference proteome</keyword>
<dbReference type="Proteomes" id="UP000697297">
    <property type="component" value="Unassembled WGS sequence"/>
</dbReference>
<dbReference type="PROSITE" id="PS51450">
    <property type="entry name" value="LRR"/>
    <property type="match status" value="1"/>
</dbReference>
<reference evidence="1 3" key="1">
    <citation type="journal article" date="2021" name="G3 (Bethesda)">
        <title>Genomic diversity, chromosomal rearrangements, and interspecies hybridization in the ogataea polymorpha species complex.</title>
        <authorList>
            <person name="Hanson S.J."/>
            <person name="Cinneide E.O."/>
            <person name="Salzberg L.I."/>
            <person name="Wolfe K.H."/>
            <person name="McGowan J."/>
            <person name="Fitzpatrick D.A."/>
            <person name="Matlin K."/>
        </authorList>
    </citation>
    <scope>NUCLEOTIDE SEQUENCE</scope>
    <source>
        <strain evidence="2">81-436-3</strain>
        <strain evidence="1">83-405-1</strain>
    </source>
</reference>
<name>A0AAN6DA56_9ASCO</name>
<comment type="caution">
    <text evidence="1">The sequence shown here is derived from an EMBL/GenBank/DDBJ whole genome shotgun (WGS) entry which is preliminary data.</text>
</comment>
<dbReference type="AlphaFoldDB" id="A0AAN6DA56"/>
<dbReference type="InterPro" id="IPR032675">
    <property type="entry name" value="LRR_dom_sf"/>
</dbReference>
<dbReference type="SUPFAM" id="SSF52058">
    <property type="entry name" value="L domain-like"/>
    <property type="match status" value="1"/>
</dbReference>
<dbReference type="InterPro" id="IPR001611">
    <property type="entry name" value="Leu-rich_rpt"/>
</dbReference>
<organism evidence="1 4">
    <name type="scientific">Ogataea haglerorum</name>
    <dbReference type="NCBI Taxonomy" id="1937702"/>
    <lineage>
        <taxon>Eukaryota</taxon>
        <taxon>Fungi</taxon>
        <taxon>Dikarya</taxon>
        <taxon>Ascomycota</taxon>
        <taxon>Saccharomycotina</taxon>
        <taxon>Pichiomycetes</taxon>
        <taxon>Pichiales</taxon>
        <taxon>Pichiaceae</taxon>
        <taxon>Ogataea</taxon>
    </lineage>
</organism>